<evidence type="ECO:0000256" key="2">
    <source>
        <dbReference type="SAM" id="Phobius"/>
    </source>
</evidence>
<keyword evidence="2" id="KW-0472">Membrane</keyword>
<feature type="compositionally biased region" description="Polar residues" evidence="1">
    <location>
        <begin position="167"/>
        <end position="181"/>
    </location>
</feature>
<organism evidence="3 4">
    <name type="scientific">Plectus sambesii</name>
    <dbReference type="NCBI Taxonomy" id="2011161"/>
    <lineage>
        <taxon>Eukaryota</taxon>
        <taxon>Metazoa</taxon>
        <taxon>Ecdysozoa</taxon>
        <taxon>Nematoda</taxon>
        <taxon>Chromadorea</taxon>
        <taxon>Plectida</taxon>
        <taxon>Plectina</taxon>
        <taxon>Plectoidea</taxon>
        <taxon>Plectidae</taxon>
        <taxon>Plectus</taxon>
    </lineage>
</organism>
<evidence type="ECO:0000256" key="1">
    <source>
        <dbReference type="SAM" id="MobiDB-lite"/>
    </source>
</evidence>
<keyword evidence="2" id="KW-0812">Transmembrane</keyword>
<accession>A0A914WWP5</accession>
<sequence length="181" mass="21022">MYYFVANKWMILRKKSHESDAEPRFGSSFAKFLESAHFDKDEKQYISNSTYSQGLLVENACYFKMDAPKTSEQFAQVQSNASFVHAYFYCDGICCGESCCEVDSSLLLLIVSLCASLTLCWLFCCVIFLKWRRPHKGLSVNEYIEIPMVRTAQVKERPPQRYRTRPVRSSESTQTTEYFIE</sequence>
<keyword evidence="3" id="KW-1185">Reference proteome</keyword>
<feature type="transmembrane region" description="Helical" evidence="2">
    <location>
        <begin position="106"/>
        <end position="129"/>
    </location>
</feature>
<proteinExistence type="predicted"/>
<dbReference type="AlphaFoldDB" id="A0A914WWP5"/>
<dbReference type="Proteomes" id="UP000887566">
    <property type="component" value="Unplaced"/>
</dbReference>
<protein>
    <submittedName>
        <fullName evidence="4">CX domain-containing protein</fullName>
    </submittedName>
</protein>
<keyword evidence="2" id="KW-1133">Transmembrane helix</keyword>
<dbReference type="WBParaSite" id="PSAMB.scaffold551size62451.g7005.t1">
    <property type="protein sequence ID" value="PSAMB.scaffold551size62451.g7005.t1"/>
    <property type="gene ID" value="PSAMB.scaffold551size62451.g7005"/>
</dbReference>
<name>A0A914WWP5_9BILA</name>
<feature type="region of interest" description="Disordered" evidence="1">
    <location>
        <begin position="160"/>
        <end position="181"/>
    </location>
</feature>
<evidence type="ECO:0000313" key="3">
    <source>
        <dbReference type="Proteomes" id="UP000887566"/>
    </source>
</evidence>
<evidence type="ECO:0000313" key="4">
    <source>
        <dbReference type="WBParaSite" id="PSAMB.scaffold551size62451.g7005.t1"/>
    </source>
</evidence>
<reference evidence="4" key="1">
    <citation type="submission" date="2022-11" db="UniProtKB">
        <authorList>
            <consortium name="WormBaseParasite"/>
        </authorList>
    </citation>
    <scope>IDENTIFICATION</scope>
</reference>